<accession>A0A7M5V7Z8</accession>
<dbReference type="GeneID" id="136818249"/>
<organism evidence="1 2">
    <name type="scientific">Clytia hemisphaerica</name>
    <dbReference type="NCBI Taxonomy" id="252671"/>
    <lineage>
        <taxon>Eukaryota</taxon>
        <taxon>Metazoa</taxon>
        <taxon>Cnidaria</taxon>
        <taxon>Hydrozoa</taxon>
        <taxon>Hydroidolina</taxon>
        <taxon>Leptothecata</taxon>
        <taxon>Obeliida</taxon>
        <taxon>Clytiidae</taxon>
        <taxon>Clytia</taxon>
    </lineage>
</organism>
<keyword evidence="2" id="KW-1185">Reference proteome</keyword>
<protein>
    <submittedName>
        <fullName evidence="1">Uncharacterized protein</fullName>
    </submittedName>
</protein>
<evidence type="ECO:0000313" key="2">
    <source>
        <dbReference type="Proteomes" id="UP000594262"/>
    </source>
</evidence>
<dbReference type="Proteomes" id="UP000594262">
    <property type="component" value="Unplaced"/>
</dbReference>
<proteinExistence type="predicted"/>
<evidence type="ECO:0000313" key="1">
    <source>
        <dbReference type="EnsemblMetazoa" id="CLYHEMP005209.1"/>
    </source>
</evidence>
<sequence>MRHSINFNQRNFNKTFVQGIMASVEKLKRKSSNCAGETKIKKAKVDKEKLPKRNKRGELKFADHPDFRPNRTPKEILQAGAFGGGYFRPIKSGVTNEKYKDCWKEFPEHWFEGVKPSLSIANSTYDKSRNFYKVKCGASLEEWESSGWIKAQDPYGWFQWYCRFYLGRRTDDDERQIGRWHRFLSRFKTNLVNKIKKADASYDNYTISPVIRQSLLHWGYQIVSQDLGGKRKPSEEESEKNVPLK</sequence>
<name>A0A7M5V7Z8_9CNID</name>
<dbReference type="PANTHER" id="PTHR37948">
    <property type="entry name" value="ZGC:113208"/>
    <property type="match status" value="1"/>
</dbReference>
<reference evidence="1" key="1">
    <citation type="submission" date="2021-01" db="UniProtKB">
        <authorList>
            <consortium name="EnsemblMetazoa"/>
        </authorList>
    </citation>
    <scope>IDENTIFICATION</scope>
</reference>
<dbReference type="AlphaFoldDB" id="A0A7M5V7Z8"/>
<dbReference type="RefSeq" id="XP_066930726.1">
    <property type="nucleotide sequence ID" value="XM_067074625.1"/>
</dbReference>
<dbReference type="PANTHER" id="PTHR37948:SF1">
    <property type="entry name" value="BLL5189 PROTEIN"/>
    <property type="match status" value="1"/>
</dbReference>
<dbReference type="OrthoDB" id="4850at2759"/>
<dbReference type="EnsemblMetazoa" id="CLYHEMT005209.1">
    <property type="protein sequence ID" value="CLYHEMP005209.1"/>
    <property type="gene ID" value="CLYHEMG005209"/>
</dbReference>